<proteinExistence type="predicted"/>
<dbReference type="PROSITE" id="PS51257">
    <property type="entry name" value="PROKAR_LIPOPROTEIN"/>
    <property type="match status" value="1"/>
</dbReference>
<organism evidence="2 3">
    <name type="scientific">Halorubrum trapanicum</name>
    <dbReference type="NCBI Taxonomy" id="29284"/>
    <lineage>
        <taxon>Archaea</taxon>
        <taxon>Methanobacteriati</taxon>
        <taxon>Methanobacteriota</taxon>
        <taxon>Stenosarchaea group</taxon>
        <taxon>Halobacteria</taxon>
        <taxon>Halobacteriales</taxon>
        <taxon>Haloferacaceae</taxon>
        <taxon>Halorubrum</taxon>
    </lineage>
</organism>
<protein>
    <submittedName>
        <fullName evidence="2">Uncharacterized protein</fullName>
    </submittedName>
</protein>
<feature type="compositionally biased region" description="Low complexity" evidence="1">
    <location>
        <begin position="22"/>
        <end position="39"/>
    </location>
</feature>
<gene>
    <name evidence="2" type="ORF">J2744_001519</name>
</gene>
<name>A0A8J7RD58_9EURY</name>
<dbReference type="PROSITE" id="PS51318">
    <property type="entry name" value="TAT"/>
    <property type="match status" value="1"/>
</dbReference>
<dbReference type="InterPro" id="IPR006311">
    <property type="entry name" value="TAT_signal"/>
</dbReference>
<feature type="region of interest" description="Disordered" evidence="1">
    <location>
        <begin position="22"/>
        <end position="58"/>
    </location>
</feature>
<accession>A0A8J7RD58</accession>
<dbReference type="RefSeq" id="WP_321169794.1">
    <property type="nucleotide sequence ID" value="NZ_BAAADX010000002.1"/>
</dbReference>
<dbReference type="AlphaFoldDB" id="A0A8J7RD58"/>
<comment type="caution">
    <text evidence="2">The sequence shown here is derived from an EMBL/GenBank/DDBJ whole genome shotgun (WGS) entry which is preliminary data.</text>
</comment>
<keyword evidence="3" id="KW-1185">Reference proteome</keyword>
<reference evidence="2 3" key="1">
    <citation type="submission" date="2021-03" db="EMBL/GenBank/DDBJ databases">
        <title>Genomic Encyclopedia of Type Strains, Phase IV (KMG-IV): sequencing the most valuable type-strain genomes for metagenomic binning, comparative biology and taxonomic classification.</title>
        <authorList>
            <person name="Goeker M."/>
        </authorList>
    </citation>
    <scope>NUCLEOTIDE SEQUENCE [LARGE SCALE GENOMIC DNA]</scope>
    <source>
        <strain evidence="2 3">DSM 12287</strain>
    </source>
</reference>
<dbReference type="Proteomes" id="UP000770586">
    <property type="component" value="Unassembled WGS sequence"/>
</dbReference>
<sequence length="171" mass="16736">MTDTPRRRVLAAAATGSTLGLAGCGDLAGSDGDAAGQTDDGTDESGDGTGSGSDGDDARATVALDVQAEIQAAQAEISTRVQEGNLSQEDAQAELLDAQTEIVSAAIEDLESYAADADGLAVENANEQAGAALVSGSAAAVLDALEADPVNALLSAADFPAPQEGGQSNGS</sequence>
<dbReference type="EMBL" id="JAGGKE010000005">
    <property type="protein sequence ID" value="MBP1901841.1"/>
    <property type="molecule type" value="Genomic_DNA"/>
</dbReference>
<evidence type="ECO:0000313" key="2">
    <source>
        <dbReference type="EMBL" id="MBP1901841.1"/>
    </source>
</evidence>
<evidence type="ECO:0000256" key="1">
    <source>
        <dbReference type="SAM" id="MobiDB-lite"/>
    </source>
</evidence>
<evidence type="ECO:0000313" key="3">
    <source>
        <dbReference type="Proteomes" id="UP000770586"/>
    </source>
</evidence>